<dbReference type="Proteomes" id="UP000256690">
    <property type="component" value="Unassembled WGS sequence"/>
</dbReference>
<organism evidence="3 4">
    <name type="scientific">Aspergillus mulundensis</name>
    <dbReference type="NCBI Taxonomy" id="1810919"/>
    <lineage>
        <taxon>Eukaryota</taxon>
        <taxon>Fungi</taxon>
        <taxon>Dikarya</taxon>
        <taxon>Ascomycota</taxon>
        <taxon>Pezizomycotina</taxon>
        <taxon>Eurotiomycetes</taxon>
        <taxon>Eurotiomycetidae</taxon>
        <taxon>Eurotiales</taxon>
        <taxon>Aspergillaceae</taxon>
        <taxon>Aspergillus</taxon>
        <taxon>Aspergillus subgen. Nidulantes</taxon>
    </lineage>
</organism>
<feature type="region of interest" description="Disordered" evidence="1">
    <location>
        <begin position="53"/>
        <end position="152"/>
    </location>
</feature>
<evidence type="ECO:0000256" key="1">
    <source>
        <dbReference type="SAM" id="MobiDB-lite"/>
    </source>
</evidence>
<feature type="region of interest" description="Disordered" evidence="1">
    <location>
        <begin position="163"/>
        <end position="182"/>
    </location>
</feature>
<evidence type="ECO:0000256" key="2">
    <source>
        <dbReference type="SAM" id="SignalP"/>
    </source>
</evidence>
<evidence type="ECO:0000313" key="3">
    <source>
        <dbReference type="EMBL" id="RDW81488.1"/>
    </source>
</evidence>
<evidence type="ECO:0000313" key="4">
    <source>
        <dbReference type="Proteomes" id="UP000256690"/>
    </source>
</evidence>
<dbReference type="AlphaFoldDB" id="A0A3D8S5C8"/>
<protein>
    <submittedName>
        <fullName evidence="3">Uncharacterized protein</fullName>
    </submittedName>
</protein>
<feature type="chain" id="PRO_5017715101" evidence="2">
    <location>
        <begin position="26"/>
        <end position="368"/>
    </location>
</feature>
<feature type="compositionally biased region" description="Polar residues" evidence="1">
    <location>
        <begin position="126"/>
        <end position="135"/>
    </location>
</feature>
<dbReference type="GeneID" id="38115415"/>
<dbReference type="EMBL" id="PVWQ01000005">
    <property type="protein sequence ID" value="RDW81488.1"/>
    <property type="molecule type" value="Genomic_DNA"/>
</dbReference>
<keyword evidence="4" id="KW-1185">Reference proteome</keyword>
<feature type="compositionally biased region" description="Basic and acidic residues" evidence="1">
    <location>
        <begin position="96"/>
        <end position="121"/>
    </location>
</feature>
<comment type="caution">
    <text evidence="3">The sequence shown here is derived from an EMBL/GenBank/DDBJ whole genome shotgun (WGS) entry which is preliminary data.</text>
</comment>
<accession>A0A3D8S5C8</accession>
<keyword evidence="2" id="KW-0732">Signal</keyword>
<reference evidence="3 4" key="1">
    <citation type="journal article" date="2018" name="IMA Fungus">
        <title>IMA Genome-F 9: Draft genome sequence of Annulohypoxylon stygium, Aspergillus mulundensis, Berkeleyomyces basicola (syn. Thielaviopsis basicola), Ceratocystis smalleyi, two Cercospora beticola strains, Coleophoma cylindrospora, Fusarium fracticaudum, Phialophora cf. hyalina, and Morchella septimelata.</title>
        <authorList>
            <person name="Wingfield B.D."/>
            <person name="Bills G.F."/>
            <person name="Dong Y."/>
            <person name="Huang W."/>
            <person name="Nel W.J."/>
            <person name="Swalarsk-Parry B.S."/>
            <person name="Vaghefi N."/>
            <person name="Wilken P.M."/>
            <person name="An Z."/>
            <person name="de Beer Z.W."/>
            <person name="De Vos L."/>
            <person name="Chen L."/>
            <person name="Duong T.A."/>
            <person name="Gao Y."/>
            <person name="Hammerbacher A."/>
            <person name="Kikkert J.R."/>
            <person name="Li Y."/>
            <person name="Li H."/>
            <person name="Li K."/>
            <person name="Li Q."/>
            <person name="Liu X."/>
            <person name="Ma X."/>
            <person name="Naidoo K."/>
            <person name="Pethybridge S.J."/>
            <person name="Sun J."/>
            <person name="Steenkamp E.T."/>
            <person name="van der Nest M.A."/>
            <person name="van Wyk S."/>
            <person name="Wingfield M.J."/>
            <person name="Xiong C."/>
            <person name="Yue Q."/>
            <person name="Zhang X."/>
        </authorList>
    </citation>
    <scope>NUCLEOTIDE SEQUENCE [LARGE SCALE GENOMIC DNA]</scope>
    <source>
        <strain evidence="3 4">DSM 5745</strain>
    </source>
</reference>
<dbReference type="OrthoDB" id="4355152at2759"/>
<dbReference type="RefSeq" id="XP_026604541.1">
    <property type="nucleotide sequence ID" value="XM_026747061.1"/>
</dbReference>
<gene>
    <name evidence="3" type="ORF">DSM5745_05045</name>
</gene>
<feature type="signal peptide" evidence="2">
    <location>
        <begin position="1"/>
        <end position="25"/>
    </location>
</feature>
<name>A0A3D8S5C8_9EURO</name>
<sequence length="368" mass="39784">MRLSSKHIIWLAIALGLAFHAAARALPHALYEPEAKPGIRNELTLVERGRLPFKAPGKGASTGGTGAAPNTLGTLEPPKAIAPSPPKSNPKGDQGTTKDEGNDKDKDKDHGQTKSCKRADDGNGNGNCAPTAQTANPPPPPDSARGLRSTGLAPPLRYTFANMAPWGKDRQTRSGLADWRPENALRNENEGAERALSKRFNRSLGDFAKRVYEGLKSDGADPAWATRGYNLVAALYIPGRGVRVSTIPRGDAAKLLLDNFQDRAPGLYRVTRGGRTANYPNNPHAEDGVVYQEEAQRFRENDGVLSGADDTFPEGSRVAVYGSWRFEEVGQEALIRPCQGKEKARVVGCERALKELGIDIVLDNYELL</sequence>
<proteinExistence type="predicted"/>